<evidence type="ECO:0000313" key="1">
    <source>
        <dbReference type="EMBL" id="SKA52768.1"/>
    </source>
</evidence>
<evidence type="ECO:0000313" key="2">
    <source>
        <dbReference type="Proteomes" id="UP000190162"/>
    </source>
</evidence>
<reference evidence="2" key="1">
    <citation type="submission" date="2017-02" db="EMBL/GenBank/DDBJ databases">
        <authorList>
            <person name="Varghese N."/>
            <person name="Submissions S."/>
        </authorList>
    </citation>
    <scope>NUCLEOTIDE SEQUENCE [LARGE SCALE GENOMIC DNA]</scope>
    <source>
        <strain evidence="2">DSM 22720</strain>
    </source>
</reference>
<dbReference type="Proteomes" id="UP000190162">
    <property type="component" value="Unassembled WGS sequence"/>
</dbReference>
<protein>
    <submittedName>
        <fullName evidence="1">Uncharacterized protein</fullName>
    </submittedName>
</protein>
<organism evidence="1 2">
    <name type="scientific">Enterovibrio nigricans DSM 22720</name>
    <dbReference type="NCBI Taxonomy" id="1121868"/>
    <lineage>
        <taxon>Bacteria</taxon>
        <taxon>Pseudomonadati</taxon>
        <taxon>Pseudomonadota</taxon>
        <taxon>Gammaproteobacteria</taxon>
        <taxon>Vibrionales</taxon>
        <taxon>Vibrionaceae</taxon>
        <taxon>Enterovibrio</taxon>
    </lineage>
</organism>
<proteinExistence type="predicted"/>
<gene>
    <name evidence="1" type="ORF">SAMN02745132_01875</name>
</gene>
<accession>A0A1T4UJL6</accession>
<dbReference type="EMBL" id="FUXU01000018">
    <property type="protein sequence ID" value="SKA52768.1"/>
    <property type="molecule type" value="Genomic_DNA"/>
</dbReference>
<name>A0A1T4UJL6_9GAMM</name>
<dbReference type="AlphaFoldDB" id="A0A1T4UJL6"/>
<keyword evidence="2" id="KW-1185">Reference proteome</keyword>
<sequence>MPITVVGIILHEEFWLFSYHTGPFGICLTEIDQLPSQCLILTTDKR</sequence>